<accession>A0A812PBC9</accession>
<protein>
    <submittedName>
        <fullName evidence="3">Uncharacterized protein</fullName>
    </submittedName>
</protein>
<evidence type="ECO:0000313" key="3">
    <source>
        <dbReference type="EMBL" id="CAE7326936.1"/>
    </source>
</evidence>
<keyword evidence="2" id="KW-0472">Membrane</keyword>
<evidence type="ECO:0000313" key="4">
    <source>
        <dbReference type="Proteomes" id="UP000601435"/>
    </source>
</evidence>
<feature type="region of interest" description="Disordered" evidence="1">
    <location>
        <begin position="52"/>
        <end position="88"/>
    </location>
</feature>
<dbReference type="OrthoDB" id="410988at2759"/>
<keyword evidence="4" id="KW-1185">Reference proteome</keyword>
<comment type="caution">
    <text evidence="3">The sequence shown here is derived from an EMBL/GenBank/DDBJ whole genome shotgun (WGS) entry which is preliminary data.</text>
</comment>
<feature type="compositionally biased region" description="Polar residues" evidence="1">
    <location>
        <begin position="67"/>
        <end position="88"/>
    </location>
</feature>
<reference evidence="3" key="1">
    <citation type="submission" date="2021-02" db="EMBL/GenBank/DDBJ databases">
        <authorList>
            <person name="Dougan E. K."/>
            <person name="Rhodes N."/>
            <person name="Thang M."/>
            <person name="Chan C."/>
        </authorList>
    </citation>
    <scope>NUCLEOTIDE SEQUENCE</scope>
</reference>
<sequence length="538" mass="59283">MRRLFRGFRAFALGMAVGISGLFMSRYFMGRGNDARRRAGMQLLHWLQQDSGAQPPLAGDQVDAHQPAQQSDPGQAEKVSSATMQSSYAGSPVAPGSLWLGNTPSQELSAAEVDAMAAPPAQPRPSRNHDFVLCANVAGTLGSSLQAAKAFFTIASRIRQRGWRVRVLLPAIGGTEFDNVRLDEKNGTSLAKVLDLTPLRKLLDIDEDSAATLEKQKKVCWEKGADVSVFSLVQIRTEQLRGVTVPHIWLGPGYERWMFEQLFDNLGTLANAPNFTDAIRVFWQMRSSSPTECSPFVYPDLAFEVGQAMLLKPPERAEPCAFVYVGPIIRRDRLWHLRPGPDFTKWCPQCSLPNLPAWVNATAKKIGSLLKEQQLTCASFYVRLLGLTSTEFLQLIQDGAATAGVPFEASRIKKRSCRLCMEANMEVLQRAAASPLLIAEYGSFWPDLPAMHLLARGATVAYLHGDVSLRTYLSNMKEANGSPGEVRQDLDPRNDVAFGRLGCKDGLICRGRCIDYRDKSGGPLVHSDTECWPEDQPG</sequence>
<organism evidence="3 4">
    <name type="scientific">Symbiodinium necroappetens</name>
    <dbReference type="NCBI Taxonomy" id="1628268"/>
    <lineage>
        <taxon>Eukaryota</taxon>
        <taxon>Sar</taxon>
        <taxon>Alveolata</taxon>
        <taxon>Dinophyceae</taxon>
        <taxon>Suessiales</taxon>
        <taxon>Symbiodiniaceae</taxon>
        <taxon>Symbiodinium</taxon>
    </lineage>
</organism>
<proteinExistence type="predicted"/>
<keyword evidence="2" id="KW-1133">Transmembrane helix</keyword>
<evidence type="ECO:0000256" key="2">
    <source>
        <dbReference type="SAM" id="Phobius"/>
    </source>
</evidence>
<gene>
    <name evidence="3" type="ORF">SNEC2469_LOCUS8253</name>
</gene>
<name>A0A812PBC9_9DINO</name>
<dbReference type="EMBL" id="CAJNJA010013694">
    <property type="protein sequence ID" value="CAE7326936.1"/>
    <property type="molecule type" value="Genomic_DNA"/>
</dbReference>
<evidence type="ECO:0000256" key="1">
    <source>
        <dbReference type="SAM" id="MobiDB-lite"/>
    </source>
</evidence>
<dbReference type="Proteomes" id="UP000601435">
    <property type="component" value="Unassembled WGS sequence"/>
</dbReference>
<feature type="transmembrane region" description="Helical" evidence="2">
    <location>
        <begin position="7"/>
        <end position="29"/>
    </location>
</feature>
<keyword evidence="2" id="KW-0812">Transmembrane</keyword>
<dbReference type="AlphaFoldDB" id="A0A812PBC9"/>